<dbReference type="Proteomes" id="UP001519460">
    <property type="component" value="Unassembled WGS sequence"/>
</dbReference>
<proteinExistence type="predicted"/>
<gene>
    <name evidence="1" type="ORF">BaRGS_00018266</name>
</gene>
<evidence type="ECO:0000313" key="1">
    <source>
        <dbReference type="EMBL" id="KAK7490480.1"/>
    </source>
</evidence>
<evidence type="ECO:0000313" key="2">
    <source>
        <dbReference type="Proteomes" id="UP001519460"/>
    </source>
</evidence>
<dbReference type="AlphaFoldDB" id="A0ABD0KUH6"/>
<protein>
    <submittedName>
        <fullName evidence="1">Uncharacterized protein</fullName>
    </submittedName>
</protein>
<keyword evidence="2" id="KW-1185">Reference proteome</keyword>
<organism evidence="1 2">
    <name type="scientific">Batillaria attramentaria</name>
    <dbReference type="NCBI Taxonomy" id="370345"/>
    <lineage>
        <taxon>Eukaryota</taxon>
        <taxon>Metazoa</taxon>
        <taxon>Spiralia</taxon>
        <taxon>Lophotrochozoa</taxon>
        <taxon>Mollusca</taxon>
        <taxon>Gastropoda</taxon>
        <taxon>Caenogastropoda</taxon>
        <taxon>Sorbeoconcha</taxon>
        <taxon>Cerithioidea</taxon>
        <taxon>Batillariidae</taxon>
        <taxon>Batillaria</taxon>
    </lineage>
</organism>
<accession>A0ABD0KUH6</accession>
<sequence>MDQDLSLMKQLLTLNETIEELKWQRRYYYSRRSLPDSSQELDQSDCSVSDTEMYDSEDDRVVANDTNLTGTTTVTTMPKLTISSPCKSTHAGHTSTRRKHGVGEYSEVKHTMVGGSVVEGKRCVDTQILMNGSTVKVYHGEQNSFDSGIHEPSSCEDDLSV</sequence>
<comment type="caution">
    <text evidence="1">The sequence shown here is derived from an EMBL/GenBank/DDBJ whole genome shotgun (WGS) entry which is preliminary data.</text>
</comment>
<dbReference type="EMBL" id="JACVVK020000126">
    <property type="protein sequence ID" value="KAK7490480.1"/>
    <property type="molecule type" value="Genomic_DNA"/>
</dbReference>
<name>A0ABD0KUH6_9CAEN</name>
<reference evidence="1 2" key="1">
    <citation type="journal article" date="2023" name="Sci. Data">
        <title>Genome assembly of the Korean intertidal mud-creeper Batillaria attramentaria.</title>
        <authorList>
            <person name="Patra A.K."/>
            <person name="Ho P.T."/>
            <person name="Jun S."/>
            <person name="Lee S.J."/>
            <person name="Kim Y."/>
            <person name="Won Y.J."/>
        </authorList>
    </citation>
    <scope>NUCLEOTIDE SEQUENCE [LARGE SCALE GENOMIC DNA]</scope>
    <source>
        <strain evidence="1">Wonlab-2016</strain>
    </source>
</reference>